<evidence type="ECO:0008006" key="3">
    <source>
        <dbReference type="Google" id="ProtNLM"/>
    </source>
</evidence>
<dbReference type="SUPFAM" id="SSF53187">
    <property type="entry name" value="Zn-dependent exopeptidases"/>
    <property type="match status" value="1"/>
</dbReference>
<dbReference type="RefSeq" id="WP_011493835.1">
    <property type="nucleotide sequence ID" value="NC_007953.1"/>
</dbReference>
<protein>
    <recommendedName>
        <fullName evidence="3">Acetylornithine deacetylase</fullName>
    </recommendedName>
</protein>
<dbReference type="PATRIC" id="fig|266265.5.peg.8444"/>
<dbReference type="KEGG" id="bxb:DR64_7759"/>
<proteinExistence type="predicted"/>
<dbReference type="EMBL" id="CP000272">
    <property type="protein sequence ID" value="ABE36579.1"/>
    <property type="molecule type" value="Genomic_DNA"/>
</dbReference>
<reference evidence="1 2" key="1">
    <citation type="journal article" date="2006" name="Proc. Natl. Acad. Sci. U.S.A.">
        <title>Burkholderia xenovorans LB400 harbors a multi-replicon, 9.73-Mbp genome shaped for versatility.</title>
        <authorList>
            <person name="Chain P.S."/>
            <person name="Denef V.J."/>
            <person name="Konstantinidis K.T."/>
            <person name="Vergez L.M."/>
            <person name="Agullo L."/>
            <person name="Reyes V.L."/>
            <person name="Hauser L."/>
            <person name="Cordova M."/>
            <person name="Gomez L."/>
            <person name="Gonzalez M."/>
            <person name="Land M."/>
            <person name="Lao V."/>
            <person name="Larimer F."/>
            <person name="LiPuma J.J."/>
            <person name="Mahenthiralingam E."/>
            <person name="Malfatti S.A."/>
            <person name="Marx C.J."/>
            <person name="Parnell J.J."/>
            <person name="Ramette A."/>
            <person name="Richardson P."/>
            <person name="Seeger M."/>
            <person name="Smith D."/>
            <person name="Spilker T."/>
            <person name="Sul W.J."/>
            <person name="Tsoi T.V."/>
            <person name="Ulrich L.E."/>
            <person name="Zhulin I.B."/>
            <person name="Tiedje J.M."/>
        </authorList>
    </citation>
    <scope>NUCLEOTIDE SEQUENCE [LARGE SCALE GENOMIC DNA]</scope>
    <source>
        <strain evidence="1 2">LB400</strain>
    </source>
</reference>
<keyword evidence="2" id="KW-1185">Reference proteome</keyword>
<name>Q13H60_PARXL</name>
<dbReference type="AlphaFoldDB" id="Q13H60"/>
<accession>Q13H60</accession>
<organism evidence="1 2">
    <name type="scientific">Paraburkholderia xenovorans (strain LB400)</name>
    <dbReference type="NCBI Taxonomy" id="266265"/>
    <lineage>
        <taxon>Bacteria</taxon>
        <taxon>Pseudomonadati</taxon>
        <taxon>Pseudomonadota</taxon>
        <taxon>Betaproteobacteria</taxon>
        <taxon>Burkholderiales</taxon>
        <taxon>Burkholderiaceae</taxon>
        <taxon>Paraburkholderia</taxon>
    </lineage>
</organism>
<dbReference type="eggNOG" id="COG0624">
    <property type="taxonomic scope" value="Bacteria"/>
</dbReference>
<evidence type="ECO:0000313" key="1">
    <source>
        <dbReference type="EMBL" id="ABE36579.1"/>
    </source>
</evidence>
<evidence type="ECO:0000313" key="2">
    <source>
        <dbReference type="Proteomes" id="UP000001817"/>
    </source>
</evidence>
<gene>
    <name evidence="1" type="ORF">Bxe_C0681</name>
</gene>
<dbReference type="STRING" id="266265.Bxe_C0681"/>
<sequence>MGTINRLLQQWKAGQARQTTAVLTLPPVQRVFDIVEDITGTRPAVGTAPYFSDASALQPLINGAPTLILGPGELTAMHQTDEYCEVVKLRDAVRIYEALIHMSVDADARLAALPAVAEE</sequence>
<dbReference type="Gene3D" id="3.40.630.10">
    <property type="entry name" value="Zn peptidases"/>
    <property type="match status" value="1"/>
</dbReference>
<dbReference type="Proteomes" id="UP000001817">
    <property type="component" value="Chromosome 3"/>
</dbReference>
<dbReference type="KEGG" id="bxe:Bxe_C0681"/>